<dbReference type="Pfam" id="PF02316">
    <property type="entry name" value="HTH_Tnp_Mu_1"/>
    <property type="match status" value="1"/>
</dbReference>
<feature type="domain" description="HTH Mu-type" evidence="8">
    <location>
        <begin position="3"/>
        <end position="69"/>
    </location>
</feature>
<keyword evidence="6" id="KW-0695">RNA-directed DNA polymerase</keyword>
<dbReference type="InterPro" id="IPR003314">
    <property type="entry name" value="Mu-type_HTH"/>
</dbReference>
<dbReference type="GO" id="GO:0004519">
    <property type="term" value="F:endonuclease activity"/>
    <property type="evidence" value="ECO:0007669"/>
    <property type="project" value="UniProtKB-KW"/>
</dbReference>
<proteinExistence type="predicted"/>
<evidence type="ECO:0000256" key="2">
    <source>
        <dbReference type="ARBA" id="ARBA00022695"/>
    </source>
</evidence>
<dbReference type="PROSITE" id="PS50994">
    <property type="entry name" value="INTEGRASE"/>
    <property type="match status" value="1"/>
</dbReference>
<evidence type="ECO:0000259" key="7">
    <source>
        <dbReference type="PROSITE" id="PS50994"/>
    </source>
</evidence>
<comment type="caution">
    <text evidence="9">The sequence shown here is derived from an EMBL/GenBank/DDBJ whole genome shotgun (WGS) entry which is preliminary data.</text>
</comment>
<dbReference type="GO" id="GO:0003964">
    <property type="term" value="F:RNA-directed DNA polymerase activity"/>
    <property type="evidence" value="ECO:0007669"/>
    <property type="project" value="UniProtKB-KW"/>
</dbReference>
<dbReference type="GO" id="GO:0016787">
    <property type="term" value="F:hydrolase activity"/>
    <property type="evidence" value="ECO:0007669"/>
    <property type="project" value="UniProtKB-KW"/>
</dbReference>
<dbReference type="Pfam" id="PF09299">
    <property type="entry name" value="Mu-transpos_C"/>
    <property type="match status" value="1"/>
</dbReference>
<reference evidence="9 10" key="1">
    <citation type="submission" date="2018-09" db="EMBL/GenBank/DDBJ databases">
        <title>Draft genome sequence of Rhodopseudomonas palustris 2.1.18.</title>
        <authorList>
            <person name="Robertson S.L."/>
            <person name="Meyer T.E."/>
            <person name="Kyndt J.A."/>
        </authorList>
    </citation>
    <scope>NUCLEOTIDE SEQUENCE [LARGE SCALE GENOMIC DNA]</scope>
    <source>
        <strain evidence="9 10">2.1.18</strain>
    </source>
</reference>
<dbReference type="PROSITE" id="PS51702">
    <property type="entry name" value="HTH_MU"/>
    <property type="match status" value="1"/>
</dbReference>
<dbReference type="EMBL" id="QYYD01000014">
    <property type="protein sequence ID" value="RJF70903.1"/>
    <property type="molecule type" value="Genomic_DNA"/>
</dbReference>
<evidence type="ECO:0000259" key="8">
    <source>
        <dbReference type="PROSITE" id="PS51702"/>
    </source>
</evidence>
<dbReference type="GO" id="GO:0003677">
    <property type="term" value="F:DNA binding"/>
    <property type="evidence" value="ECO:0007669"/>
    <property type="project" value="InterPro"/>
</dbReference>
<keyword evidence="5" id="KW-0378">Hydrolase</keyword>
<keyword evidence="1" id="KW-0808">Transferase</keyword>
<keyword evidence="2" id="KW-0548">Nucleotidyltransferase</keyword>
<dbReference type="GO" id="GO:0015074">
    <property type="term" value="P:DNA integration"/>
    <property type="evidence" value="ECO:0007669"/>
    <property type="project" value="InterPro"/>
</dbReference>
<organism evidence="9 10">
    <name type="scientific">Rhodopseudomonas palustris</name>
    <dbReference type="NCBI Taxonomy" id="1076"/>
    <lineage>
        <taxon>Bacteria</taxon>
        <taxon>Pseudomonadati</taxon>
        <taxon>Pseudomonadota</taxon>
        <taxon>Alphaproteobacteria</taxon>
        <taxon>Hyphomicrobiales</taxon>
        <taxon>Nitrobacteraceae</taxon>
        <taxon>Rhodopseudomonas</taxon>
    </lineage>
</organism>
<dbReference type="PANTHER" id="PTHR41694">
    <property type="entry name" value="ENDOGENOUS RETROVIRUS GROUP K MEMBER POL PROTEIN"/>
    <property type="match status" value="1"/>
</dbReference>
<keyword evidence="4" id="KW-0255">Endonuclease</keyword>
<evidence type="ECO:0000313" key="10">
    <source>
        <dbReference type="Proteomes" id="UP000285523"/>
    </source>
</evidence>
<dbReference type="Pfam" id="PF00665">
    <property type="entry name" value="rve"/>
    <property type="match status" value="1"/>
</dbReference>
<evidence type="ECO:0000256" key="1">
    <source>
        <dbReference type="ARBA" id="ARBA00022679"/>
    </source>
</evidence>
<accession>A0A418V491</accession>
<feature type="domain" description="Integrase catalytic" evidence="7">
    <location>
        <begin position="266"/>
        <end position="455"/>
    </location>
</feature>
<protein>
    <submittedName>
        <fullName evidence="9">Uncharacterized protein</fullName>
    </submittedName>
</protein>
<dbReference type="Gene3D" id="3.30.420.10">
    <property type="entry name" value="Ribonuclease H-like superfamily/Ribonuclease H"/>
    <property type="match status" value="1"/>
</dbReference>
<dbReference type="Proteomes" id="UP000285523">
    <property type="component" value="Unassembled WGS sequence"/>
</dbReference>
<dbReference type="InterPro" id="IPR015378">
    <property type="entry name" value="Transposase-like_Mu_C"/>
</dbReference>
<dbReference type="SUPFAM" id="SSF53098">
    <property type="entry name" value="Ribonuclease H-like"/>
    <property type="match status" value="1"/>
</dbReference>
<evidence type="ECO:0000256" key="4">
    <source>
        <dbReference type="ARBA" id="ARBA00022759"/>
    </source>
</evidence>
<dbReference type="GO" id="GO:0035613">
    <property type="term" value="F:RNA stem-loop binding"/>
    <property type="evidence" value="ECO:0007669"/>
    <property type="project" value="TreeGrafter"/>
</dbReference>
<gene>
    <name evidence="9" type="ORF">D4Q52_14840</name>
</gene>
<dbReference type="AlphaFoldDB" id="A0A418V491"/>
<evidence type="ECO:0000256" key="5">
    <source>
        <dbReference type="ARBA" id="ARBA00022801"/>
    </source>
</evidence>
<dbReference type="Gene3D" id="1.10.10.10">
    <property type="entry name" value="Winged helix-like DNA-binding domain superfamily/Winged helix DNA-binding domain"/>
    <property type="match status" value="1"/>
</dbReference>
<dbReference type="InterPro" id="IPR009061">
    <property type="entry name" value="DNA-bd_dom_put_sf"/>
</dbReference>
<dbReference type="PANTHER" id="PTHR41694:SF3">
    <property type="entry name" value="RNA-DIRECTED DNA POLYMERASE-RELATED"/>
    <property type="match status" value="1"/>
</dbReference>
<dbReference type="InterPro" id="IPR012337">
    <property type="entry name" value="RNaseH-like_sf"/>
</dbReference>
<evidence type="ECO:0000256" key="3">
    <source>
        <dbReference type="ARBA" id="ARBA00022722"/>
    </source>
</evidence>
<dbReference type="InterPro" id="IPR036388">
    <property type="entry name" value="WH-like_DNA-bd_sf"/>
</dbReference>
<name>A0A418V491_RHOPL</name>
<dbReference type="SUPFAM" id="SSF46955">
    <property type="entry name" value="Putative DNA-binding domain"/>
    <property type="match status" value="1"/>
</dbReference>
<sequence>MKMFLSAAEIAALALPSLPSTKRGVAFAAARGGWLSRPRRGRGGGVEYAVTSLPAPARAAYVGGRIEAVDVPIAMARDAASEPAAAALGGAAAQARDARLAILALADRLAADAAVTRQCADRHFCDLYNAGALDLAGWISAEVKHLTPRTLARWRAHAKAGRKSRLAVDRAAARRGTGILDRAEGGAVRTFVLALLAKQPQLTAHHIRALVADRWPVMTVADRVVNTPPVRTFQHALKGWKTAFRVELESIRNPDGFKSTMRFAARVAVPATRLNELWQIDASPADVMLLDGRHSIYVCIDVQSRRLIATVSKTARAGAVGLLIRKAILDWGVPERIKTDNGSDFVAHTTRRLFAALGIAHETSAPFSPEQKGHVERAIGTLQRGLMRTLEGFIGHSVADRKVIEQRKAFAARLGETPEDVFQVALTAADLQARLDAWCRDVYGHAPHAGLKGLTPFAVAAASPGPIRRIDDVRALDMLLAPVAGKNGLRTVTKTGLRINDTHYIGGFLDVGATVLVRMDETDMGRAFVFTADGERYLGEAIAPELCGIDPKAAIAAARAEQKRLIAERMADAQRVARRIKARDFADAIHRQALQEAGTLIAFPKTGRRHDTAALAAAREAYVAETAVHSDGIAALAEQLRAADAAGAPTISKLHPEETAHQRWQRARAIEARLARGEFVEPGDALWLGGYREGAEYRGFKLTYDDGFTTTGASGAG</sequence>
<dbReference type="InterPro" id="IPR001584">
    <property type="entry name" value="Integrase_cat-core"/>
</dbReference>
<evidence type="ECO:0000256" key="6">
    <source>
        <dbReference type="ARBA" id="ARBA00022918"/>
    </source>
</evidence>
<dbReference type="InterPro" id="IPR036397">
    <property type="entry name" value="RNaseH_sf"/>
</dbReference>
<evidence type="ECO:0000313" key="9">
    <source>
        <dbReference type="EMBL" id="RJF70903.1"/>
    </source>
</evidence>
<keyword evidence="3" id="KW-0540">Nuclease</keyword>